<feature type="region of interest" description="Disordered" evidence="1">
    <location>
        <begin position="1"/>
        <end position="24"/>
    </location>
</feature>
<sequence>MRPSRGWSERPAPARPHDPDRAAAGHLLAPLTGPLEHRPDADVREVAAEAVDVFPHAYGT</sequence>
<organism evidence="2 3">
    <name type="scientific">Kitasatospora xanthocidica</name>
    <dbReference type="NCBI Taxonomy" id="83382"/>
    <lineage>
        <taxon>Bacteria</taxon>
        <taxon>Bacillati</taxon>
        <taxon>Actinomycetota</taxon>
        <taxon>Actinomycetes</taxon>
        <taxon>Kitasatosporales</taxon>
        <taxon>Streptomycetaceae</taxon>
        <taxon>Kitasatospora</taxon>
    </lineage>
</organism>
<dbReference type="Gene3D" id="1.10.357.10">
    <property type="entry name" value="Tetracycline Repressor, domain 2"/>
    <property type="match status" value="1"/>
</dbReference>
<dbReference type="Proteomes" id="UP000263377">
    <property type="component" value="Unassembled WGS sequence"/>
</dbReference>
<evidence type="ECO:0000313" key="3">
    <source>
        <dbReference type="Proteomes" id="UP000263377"/>
    </source>
</evidence>
<reference evidence="2 3" key="1">
    <citation type="submission" date="2018-08" db="EMBL/GenBank/DDBJ databases">
        <title>Diversity &amp; Physiological Properties of Lignin-Decomposing Actinobacteria from Soil.</title>
        <authorList>
            <person name="Roh S.G."/>
            <person name="Kim S.B."/>
        </authorList>
    </citation>
    <scope>NUCLEOTIDE SEQUENCE [LARGE SCALE GENOMIC DNA]</scope>
    <source>
        <strain evidence="2 3">MMS17-GH009</strain>
    </source>
</reference>
<dbReference type="EMBL" id="QVIG01000001">
    <property type="protein sequence ID" value="RGD56706.1"/>
    <property type="molecule type" value="Genomic_DNA"/>
</dbReference>
<dbReference type="RefSeq" id="WP_117485281.1">
    <property type="nucleotide sequence ID" value="NZ_QVIG01000001.1"/>
</dbReference>
<evidence type="ECO:0000256" key="1">
    <source>
        <dbReference type="SAM" id="MobiDB-lite"/>
    </source>
</evidence>
<accession>A0A372ZLJ1</accession>
<keyword evidence="3" id="KW-1185">Reference proteome</keyword>
<gene>
    <name evidence="2" type="ORF">DR950_01875</name>
</gene>
<comment type="caution">
    <text evidence="2">The sequence shown here is derived from an EMBL/GenBank/DDBJ whole genome shotgun (WGS) entry which is preliminary data.</text>
</comment>
<evidence type="ECO:0000313" key="2">
    <source>
        <dbReference type="EMBL" id="RGD56706.1"/>
    </source>
</evidence>
<proteinExistence type="predicted"/>
<name>A0A372ZLJ1_9ACTN</name>
<dbReference type="AlphaFoldDB" id="A0A372ZLJ1"/>
<protein>
    <submittedName>
        <fullName evidence="2">Uncharacterized protein</fullName>
    </submittedName>
</protein>